<dbReference type="Proteomes" id="UP000006732">
    <property type="component" value="Chromosome"/>
</dbReference>
<evidence type="ECO:0000313" key="2">
    <source>
        <dbReference type="EMBL" id="ABK97856.1"/>
    </source>
</evidence>
<dbReference type="OrthoDB" id="1786883at2"/>
<dbReference type="RefSeq" id="WP_011734170.1">
    <property type="nucleotide sequence ID" value="NC_008609.1"/>
</dbReference>
<protein>
    <recommendedName>
        <fullName evidence="4">Zinc-ribbon domain-containing protein</fullName>
    </recommendedName>
</protein>
<name>A1AKI6_PELPD</name>
<accession>A1AKI6</accession>
<reference evidence="2 3" key="1">
    <citation type="submission" date="2006-10" db="EMBL/GenBank/DDBJ databases">
        <title>Complete sequence of chromosome of Pelobacter propionicus DSM 2379.</title>
        <authorList>
            <consortium name="US DOE Joint Genome Institute"/>
            <person name="Copeland A."/>
            <person name="Lucas S."/>
            <person name="Lapidus A."/>
            <person name="Barry K."/>
            <person name="Detter J.C."/>
            <person name="Glavina del Rio T."/>
            <person name="Hammon N."/>
            <person name="Israni S."/>
            <person name="Dalin E."/>
            <person name="Tice H."/>
            <person name="Pitluck S."/>
            <person name="Saunders E."/>
            <person name="Brettin T."/>
            <person name="Bruce D."/>
            <person name="Han C."/>
            <person name="Tapia R."/>
            <person name="Schmutz J."/>
            <person name="Larimer F."/>
            <person name="Land M."/>
            <person name="Hauser L."/>
            <person name="Kyrpides N."/>
            <person name="Kim E."/>
            <person name="Lovley D."/>
            <person name="Richardson P."/>
        </authorList>
    </citation>
    <scope>NUCLEOTIDE SEQUENCE [LARGE SCALE GENOMIC DNA]</scope>
    <source>
        <strain evidence="3">DSM 2379 / NBRC 103807 / OttBd1</strain>
    </source>
</reference>
<keyword evidence="1" id="KW-0472">Membrane</keyword>
<organism evidence="2 3">
    <name type="scientific">Pelobacter propionicus (strain DSM 2379 / NBRC 103807 / OttBd1)</name>
    <dbReference type="NCBI Taxonomy" id="338966"/>
    <lineage>
        <taxon>Bacteria</taxon>
        <taxon>Pseudomonadati</taxon>
        <taxon>Thermodesulfobacteriota</taxon>
        <taxon>Desulfuromonadia</taxon>
        <taxon>Desulfuromonadales</taxon>
        <taxon>Desulfuromonadaceae</taxon>
        <taxon>Pelobacter</taxon>
    </lineage>
</organism>
<keyword evidence="1" id="KW-1133">Transmembrane helix</keyword>
<evidence type="ECO:0000313" key="3">
    <source>
        <dbReference type="Proteomes" id="UP000006732"/>
    </source>
</evidence>
<gene>
    <name evidence="2" type="ordered locus">Ppro_0220</name>
</gene>
<evidence type="ECO:0008006" key="4">
    <source>
        <dbReference type="Google" id="ProtNLM"/>
    </source>
</evidence>
<dbReference type="eggNOG" id="ENOG5033HBQ">
    <property type="taxonomic scope" value="Bacteria"/>
</dbReference>
<evidence type="ECO:0000256" key="1">
    <source>
        <dbReference type="SAM" id="Phobius"/>
    </source>
</evidence>
<dbReference type="KEGG" id="ppd:Ppro_0220"/>
<dbReference type="EMBL" id="CP000482">
    <property type="protein sequence ID" value="ABK97856.1"/>
    <property type="molecule type" value="Genomic_DNA"/>
</dbReference>
<proteinExistence type="predicted"/>
<feature type="transmembrane region" description="Helical" evidence="1">
    <location>
        <begin position="28"/>
        <end position="50"/>
    </location>
</feature>
<keyword evidence="1" id="KW-0812">Transmembrane</keyword>
<dbReference type="AlphaFoldDB" id="A1AKI6"/>
<sequence length="91" mass="10182">MKVIGLLIVFCGAIWVFCDARAREKSIFVALMWSFGTLIFLVVFLPLWLITRPKKNNQIMITAKSKHCTSCGKSYEGTPSFCTNCGKSLSN</sequence>
<dbReference type="STRING" id="338966.Ppro_0220"/>
<keyword evidence="3" id="KW-1185">Reference proteome</keyword>
<dbReference type="HOGENOM" id="CLU_2424314_0_0_7"/>